<proteinExistence type="predicted"/>
<dbReference type="InterPro" id="IPR036620">
    <property type="entry name" value="MC1_sf"/>
</dbReference>
<dbReference type="KEGG" id="vg:80514425"/>
<dbReference type="Proteomes" id="UP000240461">
    <property type="component" value="Segment"/>
</dbReference>
<sequence>MINKLQKNMTNPVEKTTNSTRYFYIYDPETDDILAEYHKQTPKQAAQYFFMEMLKSSKKKGDLTKVVTVSEDTETGFPKFYKYECSRKKLNEPQTIDYLVSNSETDESKKYKSLEINGEKVVLNYSIRIRKIPNDIVKYGIEIESDTEYKSVKSDCLFKASQIAIKKIIKKEKQRGKKIEFYLSTNHGYSHIIATKNKKGEYVPKLITKDDLIKMMMEKINKKNKSKK</sequence>
<organism evidence="1 2">
    <name type="scientific">Acanthamoeba polyphaga mimivirus Kroon</name>
    <dbReference type="NCBI Taxonomy" id="3069720"/>
    <lineage>
        <taxon>Viruses</taxon>
        <taxon>Varidnaviria</taxon>
        <taxon>Bamfordvirae</taxon>
        <taxon>Nucleocytoviricota</taxon>
        <taxon>Megaviricetes</taxon>
        <taxon>Imitervirales</taxon>
        <taxon>Mimiviridae</taxon>
        <taxon>Megamimivirinae</taxon>
        <taxon>Mimivirus</taxon>
        <taxon>Mimivirus lagoaense</taxon>
    </lineage>
</organism>
<accession>A0A0G2Y9V4</accession>
<evidence type="ECO:0000313" key="2">
    <source>
        <dbReference type="Proteomes" id="UP000240461"/>
    </source>
</evidence>
<name>A0A0G2Y9V4_9VIRU</name>
<evidence type="ECO:0000313" key="1">
    <source>
        <dbReference type="EMBL" id="AKI80627.1"/>
    </source>
</evidence>
<dbReference type="EMBL" id="KM982402">
    <property type="protein sequence ID" value="AKI80627.1"/>
    <property type="molecule type" value="Genomic_DNA"/>
</dbReference>
<dbReference type="SUPFAM" id="SSF102875">
    <property type="entry name" value="Chromosomal protein MC1"/>
    <property type="match status" value="1"/>
</dbReference>
<keyword evidence="2" id="KW-1185">Reference proteome</keyword>
<reference evidence="1 2" key="1">
    <citation type="submission" date="2014-10" db="EMBL/GenBank/DDBJ databases">
        <title>Pan-genome analysis of Brazilian lineage A amoebal mimiviruses.</title>
        <authorList>
            <person name="Assis F.L."/>
            <person name="Abrahao J.S."/>
            <person name="Kroon E.G."/>
            <person name="Dornas F.P."/>
            <person name="Andrade K.R."/>
            <person name="Borato P.V.M."/>
            <person name="Pilotto M.R."/>
            <person name="Benamar S."/>
            <person name="LaScola B."/>
            <person name="Colson P."/>
        </authorList>
    </citation>
    <scope>NUCLEOTIDE SEQUENCE [LARGE SCALE GENOMIC DNA]</scope>
    <source>
        <strain evidence="1 2">Kroon</strain>
    </source>
</reference>
<dbReference type="GO" id="GO:0042262">
    <property type="term" value="P:DNA protection"/>
    <property type="evidence" value="ECO:0007669"/>
    <property type="project" value="InterPro"/>
</dbReference>
<protein>
    <submittedName>
        <fullName evidence="1">Uncharacterized protein</fullName>
    </submittedName>
</protein>